<dbReference type="EMBL" id="BAABHC010000002">
    <property type="protein sequence ID" value="GAA4424464.1"/>
    <property type="molecule type" value="Genomic_DNA"/>
</dbReference>
<proteinExistence type="predicted"/>
<sequence>MEHKDNNARRDFLKKAVMGTVGLSMMGFSARSYGNIMGANDRVRVGVIGFSDRFKHSLYPSFMEHAKGMNFEFVGVSDIWNRRRDEAEAYMKEKHGIKLKKYRNNDELYSKKDIDAVIISTADFQHALMGVEAVRNGKDVYLEKPMAETMEDARAILKAVEETGKIVQIGSQRRSAPNYIAANEYIKSGKFGDIKMVEMTWNVNQPGRWRRPELVSQIRKEDTDWDRFLMNRPKVAWDPRKYLEYRLFWPYSSGIPGQWMSHQIDTVHWFTDLEHPRSVAANGGIYMWNDGRENPDTLTAVFDYGPENDKSKGFQVVYSSRFSNSAGGVKELYYSNGGMLNLDTNKITSEGGLTQNMADDMGMKPNLLPDYTLPNQATVSTDANTGGDPMTSLHMRNWMECVRSRKTPNASVRAGYNHSIANIMTRVAMETGKRVTFDDAKQDVVAS</sequence>
<reference evidence="3" key="1">
    <citation type="journal article" date="2019" name="Int. J. Syst. Evol. Microbiol.">
        <title>The Global Catalogue of Microorganisms (GCM) 10K type strain sequencing project: providing services to taxonomists for standard genome sequencing and annotation.</title>
        <authorList>
            <consortium name="The Broad Institute Genomics Platform"/>
            <consortium name="The Broad Institute Genome Sequencing Center for Infectious Disease"/>
            <person name="Wu L."/>
            <person name="Ma J."/>
        </authorList>
    </citation>
    <scope>NUCLEOTIDE SEQUENCE [LARGE SCALE GENOMIC DNA]</scope>
    <source>
        <strain evidence="3">JCM 17926</strain>
    </source>
</reference>
<organism evidence="2 3">
    <name type="scientific">Pontibacter saemangeumensis</name>
    <dbReference type="NCBI Taxonomy" id="1084525"/>
    <lineage>
        <taxon>Bacteria</taxon>
        <taxon>Pseudomonadati</taxon>
        <taxon>Bacteroidota</taxon>
        <taxon>Cytophagia</taxon>
        <taxon>Cytophagales</taxon>
        <taxon>Hymenobacteraceae</taxon>
        <taxon>Pontibacter</taxon>
    </lineage>
</organism>
<dbReference type="SUPFAM" id="SSF51735">
    <property type="entry name" value="NAD(P)-binding Rossmann-fold domains"/>
    <property type="match status" value="1"/>
</dbReference>
<dbReference type="PANTHER" id="PTHR43818">
    <property type="entry name" value="BCDNA.GH03377"/>
    <property type="match status" value="1"/>
</dbReference>
<accession>A0ABP8L7R6</accession>
<dbReference type="InterPro" id="IPR000683">
    <property type="entry name" value="Gfo/Idh/MocA-like_OxRdtase_N"/>
</dbReference>
<feature type="domain" description="Gfo/Idh/MocA-like oxidoreductase N-terminal" evidence="1">
    <location>
        <begin position="43"/>
        <end position="170"/>
    </location>
</feature>
<evidence type="ECO:0000313" key="3">
    <source>
        <dbReference type="Proteomes" id="UP001500552"/>
    </source>
</evidence>
<keyword evidence="3" id="KW-1185">Reference proteome</keyword>
<dbReference type="PANTHER" id="PTHR43818:SF5">
    <property type="entry name" value="OXIDOREDUCTASE FAMILY PROTEIN"/>
    <property type="match status" value="1"/>
</dbReference>
<evidence type="ECO:0000313" key="2">
    <source>
        <dbReference type="EMBL" id="GAA4424464.1"/>
    </source>
</evidence>
<evidence type="ECO:0000259" key="1">
    <source>
        <dbReference type="Pfam" id="PF01408"/>
    </source>
</evidence>
<dbReference type="RefSeq" id="WP_345156503.1">
    <property type="nucleotide sequence ID" value="NZ_BAABHC010000002.1"/>
</dbReference>
<name>A0ABP8L7R6_9BACT</name>
<comment type="caution">
    <text evidence="2">The sequence shown here is derived from an EMBL/GenBank/DDBJ whole genome shotgun (WGS) entry which is preliminary data.</text>
</comment>
<dbReference type="Gene3D" id="3.40.50.720">
    <property type="entry name" value="NAD(P)-binding Rossmann-like Domain"/>
    <property type="match status" value="1"/>
</dbReference>
<dbReference type="Gene3D" id="3.30.360.10">
    <property type="entry name" value="Dihydrodipicolinate Reductase, domain 2"/>
    <property type="match status" value="1"/>
</dbReference>
<dbReference type="InterPro" id="IPR036291">
    <property type="entry name" value="NAD(P)-bd_dom_sf"/>
</dbReference>
<protein>
    <submittedName>
        <fullName evidence="2">Gfo/Idh/MocA family oxidoreductase</fullName>
    </submittedName>
</protein>
<gene>
    <name evidence="2" type="ORF">GCM10023188_04310</name>
</gene>
<dbReference type="Proteomes" id="UP001500552">
    <property type="component" value="Unassembled WGS sequence"/>
</dbReference>
<dbReference type="InterPro" id="IPR050463">
    <property type="entry name" value="Gfo/Idh/MocA_oxidrdct_glycsds"/>
</dbReference>
<dbReference type="Pfam" id="PF01408">
    <property type="entry name" value="GFO_IDH_MocA"/>
    <property type="match status" value="1"/>
</dbReference>
<dbReference type="SUPFAM" id="SSF55347">
    <property type="entry name" value="Glyceraldehyde-3-phosphate dehydrogenase-like, C-terminal domain"/>
    <property type="match status" value="1"/>
</dbReference>